<keyword evidence="1" id="KW-0472">Membrane</keyword>
<name>A0AAX4MXR2_9CAUD</name>
<keyword evidence="3" id="KW-1185">Reference proteome</keyword>
<proteinExistence type="predicted"/>
<dbReference type="EMBL" id="PP496414">
    <property type="protein sequence ID" value="WYV99224.1"/>
    <property type="molecule type" value="Genomic_DNA"/>
</dbReference>
<keyword evidence="1" id="KW-0812">Transmembrane</keyword>
<organism evidence="2 3">
    <name type="scientific">Pseudomonas phage vB_PpuM-KoPa-4</name>
    <dbReference type="NCBI Taxonomy" id="3132618"/>
    <lineage>
        <taxon>Viruses</taxon>
        <taxon>Duplodnaviria</taxon>
        <taxon>Heunggongvirae</taxon>
        <taxon>Uroviricota</taxon>
        <taxon>Caudoviricetes</taxon>
        <taxon>Vandenendeviridae</taxon>
        <taxon>Gorskivirinae</taxon>
        <taxon>Tartuvirus</taxon>
        <taxon>Tartuvirus kopa4</taxon>
    </lineage>
</organism>
<evidence type="ECO:0000313" key="2">
    <source>
        <dbReference type="EMBL" id="WYV99224.1"/>
    </source>
</evidence>
<evidence type="ECO:0000313" key="3">
    <source>
        <dbReference type="Proteomes" id="UP001433872"/>
    </source>
</evidence>
<gene>
    <name evidence="2" type="ORF">KoPa4_00056</name>
</gene>
<protein>
    <submittedName>
        <fullName evidence="2">Uncharacterized protein</fullName>
    </submittedName>
</protein>
<feature type="transmembrane region" description="Helical" evidence="1">
    <location>
        <begin position="29"/>
        <end position="52"/>
    </location>
</feature>
<evidence type="ECO:0000256" key="1">
    <source>
        <dbReference type="SAM" id="Phobius"/>
    </source>
</evidence>
<accession>A0AAX4MXR2</accession>
<reference evidence="2" key="1">
    <citation type="submission" date="2024-03" db="EMBL/GenBank/DDBJ databases">
        <title>Isolation and characterization of a phage collection against Pseudomonas putida.</title>
        <authorList>
            <person name="Brauer A."/>
            <person name="Rosendahl S."/>
            <person name="Kangsep A."/>
            <person name="Rikberg R."/>
            <person name="Lewanczyk A.C."/>
            <person name="Horak R."/>
            <person name="Tamman H."/>
        </authorList>
    </citation>
    <scope>NUCLEOTIDE SEQUENCE</scope>
</reference>
<keyword evidence="1" id="KW-1133">Transmembrane helix</keyword>
<sequence length="62" mass="7045">MSLLAVIGVVLVILKLAGLIALSWGWVLLPFYIIPAIWIVFMFFGACFVATADRAIHRKRRW</sequence>
<dbReference type="Proteomes" id="UP001433872">
    <property type="component" value="Segment"/>
</dbReference>